<dbReference type="AlphaFoldDB" id="A0A915Y9Y6"/>
<organism evidence="1 2">
    <name type="scientific">Aureispira anguillae</name>
    <dbReference type="NCBI Taxonomy" id="2864201"/>
    <lineage>
        <taxon>Bacteria</taxon>
        <taxon>Pseudomonadati</taxon>
        <taxon>Bacteroidota</taxon>
        <taxon>Saprospiria</taxon>
        <taxon>Saprospirales</taxon>
        <taxon>Saprospiraceae</taxon>
        <taxon>Aureispira</taxon>
    </lineage>
</organism>
<name>A0A915Y9Y6_9BACT</name>
<reference evidence="1" key="1">
    <citation type="submission" date="2022-09" db="EMBL/GenBank/DDBJ databases">
        <title>Aureispira anguillicida sp. nov., isolated from Leptocephalus of Japanese eel Anguilla japonica.</title>
        <authorList>
            <person name="Yuasa K."/>
            <person name="Mekata T."/>
            <person name="Ikunari K."/>
        </authorList>
    </citation>
    <scope>NUCLEOTIDE SEQUENCE</scope>
    <source>
        <strain evidence="1">EL160426</strain>
    </source>
</reference>
<proteinExistence type="predicted"/>
<sequence length="116" mass="13311">MKTLEQDSEILGALEVAIKKNQKWFLQTVKTIQDENVSNYPILVAFPSFTNVDIGLPIKEDGKLSFNATTLEELAMKKIVDLGKIDEFRKLYKEKKDSFCIFLLEKPAPQFIFIPI</sequence>
<dbReference type="Proteomes" id="UP001060919">
    <property type="component" value="Chromosome"/>
</dbReference>
<accession>A0A915Y9Y6</accession>
<evidence type="ECO:0000313" key="2">
    <source>
        <dbReference type="Proteomes" id="UP001060919"/>
    </source>
</evidence>
<protein>
    <submittedName>
        <fullName evidence="1">Uncharacterized protein</fullName>
    </submittedName>
</protein>
<keyword evidence="2" id="KW-1185">Reference proteome</keyword>
<evidence type="ECO:0000313" key="1">
    <source>
        <dbReference type="EMBL" id="BDS09644.1"/>
    </source>
</evidence>
<dbReference type="KEGG" id="aup:AsAng_0003480"/>
<dbReference type="RefSeq" id="WP_264791015.1">
    <property type="nucleotide sequence ID" value="NZ_AP026867.1"/>
</dbReference>
<gene>
    <name evidence="1" type="ORF">AsAng_0003480</name>
</gene>
<dbReference type="EMBL" id="AP026867">
    <property type="protein sequence ID" value="BDS09644.1"/>
    <property type="molecule type" value="Genomic_DNA"/>
</dbReference>